<evidence type="ECO:0000256" key="1">
    <source>
        <dbReference type="SAM" id="MobiDB-lite"/>
    </source>
</evidence>
<feature type="compositionally biased region" description="Basic and acidic residues" evidence="1">
    <location>
        <begin position="46"/>
        <end position="63"/>
    </location>
</feature>
<feature type="region of interest" description="Disordered" evidence="1">
    <location>
        <begin position="44"/>
        <end position="87"/>
    </location>
</feature>
<organism evidence="2">
    <name type="scientific">Streptomyces sp. CMC78</name>
    <dbReference type="NCBI Taxonomy" id="3231512"/>
    <lineage>
        <taxon>Bacteria</taxon>
        <taxon>Bacillati</taxon>
        <taxon>Actinomycetota</taxon>
        <taxon>Actinomycetes</taxon>
        <taxon>Kitasatosporales</taxon>
        <taxon>Streptomycetaceae</taxon>
        <taxon>Streptomyces</taxon>
    </lineage>
</organism>
<reference evidence="2" key="1">
    <citation type="submission" date="2024-07" db="EMBL/GenBank/DDBJ databases">
        <title>Complete genome sequences of cellulolytic bacteria, Kitasatospora sp. CMC57 and Streptomyces sp. CMC78, isolated from Japanese agricultural soil.</title>
        <authorList>
            <person name="Hashimoto T."/>
            <person name="Ito M."/>
            <person name="Iwamoto M."/>
            <person name="Fukahori D."/>
            <person name="Shoda T."/>
            <person name="Sakoda M."/>
            <person name="Morohoshi T."/>
            <person name="Mitsuboshi M."/>
            <person name="Nishizawa T."/>
        </authorList>
    </citation>
    <scope>NUCLEOTIDE SEQUENCE</scope>
    <source>
        <strain evidence="2">CMC78</strain>
    </source>
</reference>
<name>A0AB33KSL5_9ACTN</name>
<dbReference type="KEGG" id="stcm:SCMC78_68780"/>
<gene>
    <name evidence="2" type="ORF">SCMC78_68780</name>
</gene>
<accession>A0AB33KSL5</accession>
<dbReference type="AlphaFoldDB" id="A0AB33KSL5"/>
<protein>
    <recommendedName>
        <fullName evidence="3">CsbD-like domain-containing protein</fullName>
    </recommendedName>
</protein>
<feature type="compositionally biased region" description="Polar residues" evidence="1">
    <location>
        <begin position="16"/>
        <end position="27"/>
    </location>
</feature>
<evidence type="ECO:0008006" key="3">
    <source>
        <dbReference type="Google" id="ProtNLM"/>
    </source>
</evidence>
<proteinExistence type="predicted"/>
<evidence type="ECO:0000313" key="2">
    <source>
        <dbReference type="EMBL" id="BFP57071.1"/>
    </source>
</evidence>
<dbReference type="EMBL" id="AP035884">
    <property type="protein sequence ID" value="BFP57071.1"/>
    <property type="molecule type" value="Genomic_DNA"/>
</dbReference>
<feature type="region of interest" description="Disordered" evidence="1">
    <location>
        <begin position="1"/>
        <end position="32"/>
    </location>
</feature>
<sequence>MAGRRAGPVDEEDMNRSNVEQLPTAQEDTMRDVRRFLRAKVLKARGLVEESDGKALDDPGRKDGGRRRRAEAHRQERQGRPDGFPGR</sequence>